<gene>
    <name evidence="1" type="ORF">H3N35_24260</name>
</gene>
<reference evidence="1 2" key="1">
    <citation type="journal article" date="2022" name="Mar. Drugs">
        <title>Bioassay-Guided Fractionation Leads to the Detection of Cholic Acid Generated by the Rare Thalassomonas sp.</title>
        <authorList>
            <person name="Pheiffer F."/>
            <person name="Schneider Y.K."/>
            <person name="Hansen E.H."/>
            <person name="Andersen J.H."/>
            <person name="Isaksson J."/>
            <person name="Busche T."/>
            <person name="R C."/>
            <person name="Kalinowski J."/>
            <person name="Zyl L.V."/>
            <person name="Trindade M."/>
        </authorList>
    </citation>
    <scope>NUCLEOTIDE SEQUENCE [LARGE SCALE GENOMIC DNA]</scope>
    <source>
        <strain evidence="1 2">A5K-61T</strain>
    </source>
</reference>
<dbReference type="Proteomes" id="UP001215231">
    <property type="component" value="Chromosome"/>
</dbReference>
<dbReference type="Gene3D" id="3.40.50.150">
    <property type="entry name" value="Vaccinia Virus protein VP39"/>
    <property type="match status" value="1"/>
</dbReference>
<proteinExistence type="predicted"/>
<protein>
    <submittedName>
        <fullName evidence="1">Uncharacterized protein</fullName>
    </submittedName>
</protein>
<dbReference type="EMBL" id="CP059693">
    <property type="protein sequence ID" value="WDE11298.1"/>
    <property type="molecule type" value="Genomic_DNA"/>
</dbReference>
<evidence type="ECO:0000313" key="2">
    <source>
        <dbReference type="Proteomes" id="UP001215231"/>
    </source>
</evidence>
<evidence type="ECO:0000313" key="1">
    <source>
        <dbReference type="EMBL" id="WDE11298.1"/>
    </source>
</evidence>
<keyword evidence="2" id="KW-1185">Reference proteome</keyword>
<accession>A0ABY7VCB1</accession>
<dbReference type="SUPFAM" id="SSF53335">
    <property type="entry name" value="S-adenosyl-L-methionine-dependent methyltransferases"/>
    <property type="match status" value="1"/>
</dbReference>
<dbReference type="InterPro" id="IPR029063">
    <property type="entry name" value="SAM-dependent_MTases_sf"/>
</dbReference>
<sequence>MSKHFTEQQTPTPVGDFADPLASGSLNDLLRQKLNQLNSAEPAVDGEQKAPTQALATQQSTENVLSWVIHNAVEEILSVPAANTPSLEGKLQRLFECLNLLYQQAEISPALRKRQFVSQHGLIISPDHCITTQKDTLRVRSFIRAADQAIAKLRTQFTGRLHIVYPACGPFAPLLLPLIAYYQQTGLYDENDLRITLIDIQPGAVSSLETLIHETGIAGYIDDILCQDACHYQAPSPVHLVVLEAMQHGFSKEGHLPMARHFAALLADKGIMLPEEVNLKVVLAPPQQEFVEQWQEKNNRVCEAGMAQENIRDRVELGDILTLNLTSLRELKEQVLDENTRLIECASVPIPALPVMERPMLLICTRITTYGREYIGEYDSGITHPLPDMHVCINFVPRDTKPGDLLVNTGDQLKFYYRLNGLPGFLATVAG</sequence>
<dbReference type="RefSeq" id="WP_274051447.1">
    <property type="nucleotide sequence ID" value="NZ_CP059693.1"/>
</dbReference>
<organism evidence="1 2">
    <name type="scientific">Thalassomonas haliotis</name>
    <dbReference type="NCBI Taxonomy" id="485448"/>
    <lineage>
        <taxon>Bacteria</taxon>
        <taxon>Pseudomonadati</taxon>
        <taxon>Pseudomonadota</taxon>
        <taxon>Gammaproteobacteria</taxon>
        <taxon>Alteromonadales</taxon>
        <taxon>Colwelliaceae</taxon>
        <taxon>Thalassomonas</taxon>
    </lineage>
</organism>
<name>A0ABY7VCB1_9GAMM</name>